<name>A0ABP7W0A0_9FLAO</name>
<dbReference type="RefSeq" id="WP_344817048.1">
    <property type="nucleotide sequence ID" value="NZ_BAABCT010000007.1"/>
</dbReference>
<organism evidence="9 10">
    <name type="scientific">Flavobacterium cheonanense</name>
    <dbReference type="NCBI Taxonomy" id="706183"/>
    <lineage>
        <taxon>Bacteria</taxon>
        <taxon>Pseudomonadati</taxon>
        <taxon>Bacteroidota</taxon>
        <taxon>Flavobacteriia</taxon>
        <taxon>Flavobacteriales</taxon>
        <taxon>Flavobacteriaceae</taxon>
        <taxon>Flavobacterium</taxon>
    </lineage>
</organism>
<dbReference type="InterPro" id="IPR008183">
    <property type="entry name" value="Aldose_1/G6P_1-epimerase"/>
</dbReference>
<dbReference type="InterPro" id="IPR047215">
    <property type="entry name" value="Galactose_mutarotase-like"/>
</dbReference>
<proteinExistence type="inferred from homology"/>
<dbReference type="Gene3D" id="2.70.98.10">
    <property type="match status" value="1"/>
</dbReference>
<keyword evidence="6 8" id="KW-0413">Isomerase</keyword>
<dbReference type="SUPFAM" id="SSF74650">
    <property type="entry name" value="Galactose mutarotase-like"/>
    <property type="match status" value="1"/>
</dbReference>
<dbReference type="InterPro" id="IPR011013">
    <property type="entry name" value="Gal_mutarotase_sf_dom"/>
</dbReference>
<dbReference type="InterPro" id="IPR015443">
    <property type="entry name" value="Aldose_1-epimerase"/>
</dbReference>
<keyword evidence="7 8" id="KW-0119">Carbohydrate metabolism</keyword>
<dbReference type="InterPro" id="IPR014718">
    <property type="entry name" value="GH-type_carb-bd"/>
</dbReference>
<gene>
    <name evidence="9" type="ORF">GCM10022389_25350</name>
</gene>
<comment type="subunit">
    <text evidence="4">Monomer.</text>
</comment>
<evidence type="ECO:0000256" key="1">
    <source>
        <dbReference type="ARBA" id="ARBA00001913"/>
    </source>
</evidence>
<keyword evidence="10" id="KW-1185">Reference proteome</keyword>
<dbReference type="PANTHER" id="PTHR10091">
    <property type="entry name" value="ALDOSE-1-EPIMERASE"/>
    <property type="match status" value="1"/>
</dbReference>
<dbReference type="CDD" id="cd09019">
    <property type="entry name" value="galactose_mutarotase_like"/>
    <property type="match status" value="1"/>
</dbReference>
<dbReference type="NCBIfam" id="NF008277">
    <property type="entry name" value="PRK11055.1"/>
    <property type="match status" value="1"/>
</dbReference>
<evidence type="ECO:0000256" key="2">
    <source>
        <dbReference type="ARBA" id="ARBA00005028"/>
    </source>
</evidence>
<dbReference type="PIRSF" id="PIRSF005096">
    <property type="entry name" value="GALM"/>
    <property type="match status" value="1"/>
</dbReference>
<evidence type="ECO:0000313" key="9">
    <source>
        <dbReference type="EMBL" id="GAA4078218.1"/>
    </source>
</evidence>
<evidence type="ECO:0000256" key="3">
    <source>
        <dbReference type="ARBA" id="ARBA00006206"/>
    </source>
</evidence>
<keyword evidence="5" id="KW-0106">Calcium</keyword>
<accession>A0ABP7W0A0</accession>
<dbReference type="Proteomes" id="UP001500367">
    <property type="component" value="Unassembled WGS sequence"/>
</dbReference>
<dbReference type="Pfam" id="PF01263">
    <property type="entry name" value="Aldose_epim"/>
    <property type="match status" value="1"/>
</dbReference>
<comment type="caution">
    <text evidence="9">The sequence shown here is derived from an EMBL/GenBank/DDBJ whole genome shotgun (WGS) entry which is preliminary data.</text>
</comment>
<evidence type="ECO:0000256" key="5">
    <source>
        <dbReference type="ARBA" id="ARBA00022837"/>
    </source>
</evidence>
<evidence type="ECO:0000256" key="6">
    <source>
        <dbReference type="ARBA" id="ARBA00023235"/>
    </source>
</evidence>
<dbReference type="EC" id="5.1.3.3" evidence="8"/>
<protein>
    <recommendedName>
        <fullName evidence="8">Aldose 1-epimerase</fullName>
        <ecNumber evidence="8">5.1.3.3</ecNumber>
    </recommendedName>
</protein>
<evidence type="ECO:0000256" key="4">
    <source>
        <dbReference type="ARBA" id="ARBA00011245"/>
    </source>
</evidence>
<comment type="similarity">
    <text evidence="3 8">Belongs to the aldose epimerase family.</text>
</comment>
<evidence type="ECO:0000256" key="8">
    <source>
        <dbReference type="PIRNR" id="PIRNR005096"/>
    </source>
</evidence>
<reference evidence="10" key="1">
    <citation type="journal article" date="2019" name="Int. J. Syst. Evol. Microbiol.">
        <title>The Global Catalogue of Microorganisms (GCM) 10K type strain sequencing project: providing services to taxonomists for standard genome sequencing and annotation.</title>
        <authorList>
            <consortium name="The Broad Institute Genomics Platform"/>
            <consortium name="The Broad Institute Genome Sequencing Center for Infectious Disease"/>
            <person name="Wu L."/>
            <person name="Ma J."/>
        </authorList>
    </citation>
    <scope>NUCLEOTIDE SEQUENCE [LARGE SCALE GENOMIC DNA]</scope>
    <source>
        <strain evidence="10">JCM 17069</strain>
    </source>
</reference>
<evidence type="ECO:0000256" key="7">
    <source>
        <dbReference type="ARBA" id="ARBA00023277"/>
    </source>
</evidence>
<dbReference type="EMBL" id="BAABCT010000007">
    <property type="protein sequence ID" value="GAA4078218.1"/>
    <property type="molecule type" value="Genomic_DNA"/>
</dbReference>
<comment type="pathway">
    <text evidence="2 8">Carbohydrate metabolism; hexose metabolism.</text>
</comment>
<sequence length="348" mass="39343">MMLKIRNSHFKESKKDKSFGYLPSDKEVFCYNLSNKNGFEVEVINYGAVISSIKIPISKKEKVDVVLGFETLENYIQSFNLPSAPYLGAIVGRYAGRINNAEFILNGNKVELTKNHGSHQLHGGINGFSKALWNVKNVTTNAITLEYISQDNEENFPGQLTTQVTYILTEDNELKVDMFAKSTEDTILNLTQHSYFNLNGQSEDIVNQDLFVNSSKTLETNIENIPTGRFFEVARSPFDFNLPKECPTKIDNTFVLNDNDTVSAILISKKNNLKMSVFTNQPAIHIYVGGNCFNQIKGKENASYHPLSGICFEAQNFPDAPNHEHFPSAVLKKDETYHHKTTFKFEKI</sequence>
<comment type="catalytic activity">
    <reaction evidence="8">
        <text>alpha-D-glucose = beta-D-glucose</text>
        <dbReference type="Rhea" id="RHEA:10264"/>
        <dbReference type="ChEBI" id="CHEBI:15903"/>
        <dbReference type="ChEBI" id="CHEBI:17925"/>
        <dbReference type="EC" id="5.1.3.3"/>
    </reaction>
</comment>
<evidence type="ECO:0000313" key="10">
    <source>
        <dbReference type="Proteomes" id="UP001500367"/>
    </source>
</evidence>
<dbReference type="PANTHER" id="PTHR10091:SF0">
    <property type="entry name" value="GALACTOSE MUTAROTASE"/>
    <property type="match status" value="1"/>
</dbReference>
<comment type="cofactor">
    <cofactor evidence="1">
        <name>Ca(2+)</name>
        <dbReference type="ChEBI" id="CHEBI:29108"/>
    </cofactor>
</comment>